<dbReference type="PROSITE" id="PS50012">
    <property type="entry name" value="RCC1_3"/>
    <property type="match status" value="1"/>
</dbReference>
<dbReference type="Pfam" id="PF00415">
    <property type="entry name" value="RCC1"/>
    <property type="match status" value="1"/>
</dbReference>
<dbReference type="UniPathway" id="UPA00143"/>
<dbReference type="PRINTS" id="PR00633">
    <property type="entry name" value="RCCNDNSATION"/>
</dbReference>
<dbReference type="Gene3D" id="2.60.120.260">
    <property type="entry name" value="Galactose-binding domain-like"/>
    <property type="match status" value="1"/>
</dbReference>
<name>A0A7I8W210_9ANNE</name>
<evidence type="ECO:0000256" key="1">
    <source>
        <dbReference type="ARBA" id="ARBA00000333"/>
    </source>
</evidence>
<dbReference type="InterPro" id="IPR001841">
    <property type="entry name" value="Znf_RING"/>
</dbReference>
<feature type="compositionally biased region" description="Polar residues" evidence="15">
    <location>
        <begin position="2609"/>
        <end position="2620"/>
    </location>
</feature>
<dbReference type="InterPro" id="IPR038648">
    <property type="entry name" value="PHR_sf"/>
</dbReference>
<dbReference type="GO" id="GO:0008270">
    <property type="term" value="F:zinc ion binding"/>
    <property type="evidence" value="ECO:0007669"/>
    <property type="project" value="UniProtKB-KW"/>
</dbReference>
<dbReference type="Pfam" id="PF08005">
    <property type="entry name" value="PHR"/>
    <property type="match status" value="2"/>
</dbReference>
<keyword evidence="19" id="KW-1185">Reference proteome</keyword>
<dbReference type="Gene3D" id="3.30.40.10">
    <property type="entry name" value="Zinc/RING finger domain, C3HC4 (zinc finger)"/>
    <property type="match status" value="1"/>
</dbReference>
<evidence type="ECO:0000256" key="15">
    <source>
        <dbReference type="SAM" id="MobiDB-lite"/>
    </source>
</evidence>
<keyword evidence="6" id="KW-0808">Transferase</keyword>
<dbReference type="Gene3D" id="1.10.10.2360">
    <property type="match status" value="1"/>
</dbReference>
<dbReference type="PROSITE" id="PS50089">
    <property type="entry name" value="ZF_RING_2"/>
    <property type="match status" value="1"/>
</dbReference>
<evidence type="ECO:0000256" key="9">
    <source>
        <dbReference type="ARBA" id="ARBA00022771"/>
    </source>
</evidence>
<keyword evidence="10" id="KW-0833">Ubl conjugation pathway</keyword>
<evidence type="ECO:0000256" key="14">
    <source>
        <dbReference type="PROSITE-ProRule" id="PRU00235"/>
    </source>
</evidence>
<feature type="compositionally biased region" description="Basic residues" evidence="15">
    <location>
        <begin position="782"/>
        <end position="791"/>
    </location>
</feature>
<dbReference type="Pfam" id="PF13540">
    <property type="entry name" value="RCC1_2"/>
    <property type="match status" value="1"/>
</dbReference>
<feature type="region of interest" description="Disordered" evidence="15">
    <location>
        <begin position="40"/>
        <end position="67"/>
    </location>
</feature>
<evidence type="ECO:0000256" key="7">
    <source>
        <dbReference type="ARBA" id="ARBA00022723"/>
    </source>
</evidence>
<dbReference type="GO" id="GO:0016567">
    <property type="term" value="P:protein ubiquitination"/>
    <property type="evidence" value="ECO:0007669"/>
    <property type="project" value="UniProtKB-UniPathway"/>
</dbReference>
<dbReference type="PROSITE" id="PS51284">
    <property type="entry name" value="DOC"/>
    <property type="match status" value="1"/>
</dbReference>
<comment type="subcellular location">
    <subcellularLocation>
        <location evidence="2">Cell projection</location>
        <location evidence="2">Axon</location>
    </subcellularLocation>
</comment>
<dbReference type="Proteomes" id="UP000549394">
    <property type="component" value="Unassembled WGS sequence"/>
</dbReference>
<dbReference type="Gene3D" id="2.130.10.30">
    <property type="entry name" value="Regulator of chromosome condensation 1/beta-lactamase-inhibitor protein II"/>
    <property type="match status" value="2"/>
</dbReference>
<proteinExistence type="inferred from homology"/>
<evidence type="ECO:0000313" key="19">
    <source>
        <dbReference type="Proteomes" id="UP000549394"/>
    </source>
</evidence>
<evidence type="ECO:0000256" key="4">
    <source>
        <dbReference type="ARBA" id="ARBA00005415"/>
    </source>
</evidence>
<evidence type="ECO:0000313" key="18">
    <source>
        <dbReference type="EMBL" id="CAD5120813.1"/>
    </source>
</evidence>
<dbReference type="SUPFAM" id="SSF50985">
    <property type="entry name" value="RCC1/BLIP-II"/>
    <property type="match status" value="1"/>
</dbReference>
<keyword evidence="9 13" id="KW-0863">Zinc-finger</keyword>
<dbReference type="GO" id="GO:0007411">
    <property type="term" value="P:axon guidance"/>
    <property type="evidence" value="ECO:0007669"/>
    <property type="project" value="TreeGrafter"/>
</dbReference>
<dbReference type="PANTHER" id="PTHR45943:SF1">
    <property type="entry name" value="E3 UBIQUITIN-PROTEIN LIGASE MYCBP2"/>
    <property type="match status" value="1"/>
</dbReference>
<dbReference type="CDD" id="cd16463">
    <property type="entry name" value="RING-H2_PHR"/>
    <property type="match status" value="1"/>
</dbReference>
<organism evidence="18 19">
    <name type="scientific">Dimorphilus gyrociliatus</name>
    <dbReference type="NCBI Taxonomy" id="2664684"/>
    <lineage>
        <taxon>Eukaryota</taxon>
        <taxon>Metazoa</taxon>
        <taxon>Spiralia</taxon>
        <taxon>Lophotrochozoa</taxon>
        <taxon>Annelida</taxon>
        <taxon>Polychaeta</taxon>
        <taxon>Polychaeta incertae sedis</taxon>
        <taxon>Dinophilidae</taxon>
        <taxon>Dimorphilus</taxon>
    </lineage>
</organism>
<dbReference type="CDD" id="cd19799">
    <property type="entry name" value="Bbox2_MYCBP2"/>
    <property type="match status" value="1"/>
</dbReference>
<dbReference type="SMART" id="SM01337">
    <property type="entry name" value="APC10"/>
    <property type="match status" value="1"/>
</dbReference>
<dbReference type="PROSITE" id="PS00626">
    <property type="entry name" value="RCC1_2"/>
    <property type="match status" value="1"/>
</dbReference>
<evidence type="ECO:0000256" key="2">
    <source>
        <dbReference type="ARBA" id="ARBA00004489"/>
    </source>
</evidence>
<evidence type="ECO:0000259" key="16">
    <source>
        <dbReference type="PROSITE" id="PS50089"/>
    </source>
</evidence>
<keyword evidence="8" id="KW-0677">Repeat</keyword>
<sequence length="4045" mass="448876">MASYDANFSAAGSKLNRTLLNSQQLSEAFMNVFLEKLSSRSASKPKQNDSRQGNVQAQNQKKTPKESDIPGVVENYLVVNSASSSFCVYAFIRYSVLGCKLQSNTSILSNTHQCNDGRISINQSSSIRETTSPKLPMIIELGLREILIIITELRSTNPALCKRTLEALFNILSNRTPESMRSEPFSIMENLFEVLLDLTSNSDKSNDDSNSLSALASSCLFALVLCWGETGYILSAISSILMSTSPEKKMKLPEVAVIMRNSVLAYLTQKHQLPDWFRYGVPKSCMVYKKIIYRLTSAEHCAVSSDGVFLYIFSPNFGAYKIGTGCSGTIEGWIYASNTIYISEKMMGWIGAFEKFVLLQPNRNKRRIKVLCKNTLTVLSKVDMSLVTNEGLFFSDSFCVGQISSLKNGDFIVRKYIIKATGEDSVVLVPDETKELKLKLTIQGLHVCGNFCEEGDSEGVIRPVANVASHGSIKNDILDVQCGKDFLLALTSAGNVYFIGNPNSVGAKAHSGAIATTWTLLPLPKEATGLKSLSVGNDGNYALISCQNGTVVYIGIAKRGEDGDNSYRYYRRGCFTYKNLKPRIIKGLLEGECIVSVQANNGISAFITDEGKLILLGREASDHTSRFGTVSIFKDKNISQVALGKAHTIVLSSDGSVYSFGYNHKGQCGRKINRQNIKSESGCSVIKKQERVSLGPNEVRICDDGEHNFVTGDCMICTLCGNCTEYGMFCVLTGNSKHVPGSKCGCGTGDAGCADCGLCRICVNDVLRTEEEGEVFVENRSRSHRKAGPYHRSKDINDRDRRGFQKASENRLLSAPFGASNIEMEYTKTIIVHPDIISIDTKVKQVACGLYHSGLLLETKEVMTFGGNSMGQLGLGDLINRDTPTKARLQSEISYLSTGNNHTALLSVNGCIYTAGSNSKGQLGRKLNSDKKYSTEFQKIPGIGDNNNTKATRIKASSDATFLQIEESLINCEVLMHCEVFATNTSIGIIPPIYEDQCMMMVKKSSGRCRIFRGEHQLNLANSTICGDPVYDVLYTYNWKNKILCQLNSLLSDDICNETNYSLLNSLTCPERLLSFKSESTVNEHNVALLILACIDITSRRSDSPSINDSPIEFHDGVKNVTRYSKEDYNVVDRFDHHGVGWGYSNNAVEAIRFMADRDILLGGFGLFGGRGEYLARIKLIELGMDGGENEINGEILATGNFLYECSPRSKFPALFEEPVLCTAGCWYVAVASISGPSSDCGSCGYSSVKINEQVPINFKFKNSKKSNNGTDVNSGQIPQIFYKLYSNSNSCNVVKVSSFDRLVTPEIYGNNQASTIASGDLVSIVSSNIATLTSDLCIESLLKLLQWSWAAFCCKAPEIATISGIGYLEGEAELRKLVFIASSSIRLLSKYVQKNSNKTSALSDAGRILRRILTESTARVKWLPFGVDGSLGPLKLLTSLLDHCHDAWVQCFSSFFPTPQRMWHCLCELLGSFDSRQGESGLGNSILLSAVFKALCEGPVRLTSIFPFYGGCDTPDIQQSLWQSDSSTSQQEALNLSDYGQHARSPPDLMISSYCYSFKEVLDRILSIASYPVVCLLKQESCTLPDSLIVNACSLLQCLMSDFVISANALQDEETGVNPKTHPVLISPSRFTRTSITSYWSTGNGNAEAICFAVDRSGICIAGACVYGGGSSNNGGSQQFEYELELLEDVDPGAGDKWQLIAYSTGSFTNDDCINDIFQIRFDKIVLIKENFKYALRFRNRGPRTVHGDQGVTQVRCPDNTIFSFSACPLSSNGTNHIRGQIPQILYCISSNESDSRMQSSKLIAEHSAKRDVMNICLAVITLAKSLLSKAQILTDINHFKKLASLHFFNSLMPVILAHIGPIAMNDIHNAVFLLNAMKCFLPVVVDLNKRRTSLVNGNLQESPNKNRVAGPTDTSNPYKCSTIVESSHPYKPASINHYTVKFESSIKWMSVEFDEECSTAQPEDILRIFIPPKKDNSQPVEVGQFSSENGFPRVALLFPGNELWFCLNSVSEKAKSDQSDYYGFKCVVMGYDCCKENGLAQLENECCYLSSLCASSLLSRQLVLPPSTIGEHDTDMKNIEEQGSMTFTEQWKLLRGGLSLPRLPTAQQAIEGILPASQPSNENDFLQDFVSCTAGTSGGRLADWLQSERRIDPSKCSIIVVGSNLRYNVPATLKVITNDQYGQRVLKYEVKVDIEVLPVGNSVKSRPIGLSEPELHIQRPHYVPFKPIFCITSRNVVYHSISMMKEYDDYSFEELRYLLPEDTTNSGDTLRVKKVIDGLYTCQWIPPTPGCYELKLMIDNKSNGEVLRVTVEDSPGNHIVFVNPPKQIRKPCIRGRIFTEKCSAGLRIRSQPSLQAEQIGIVKPAGVIYYFNEICNNDGVWVRLTAKSINEWCPDTVGLRRDLLPEAWVLQYHAHLERTFLLPIKSVENDHPSQSKENIRIMRVDRKCLLKVEPSRGAQSVGVLYPNETVIIITQKDLPDGEVWLKVKFEKKLNNRPSSSWLLLKDNQKIYASDISGGEKRIGETNQETDSLPLIPFDIASPSCKNPTETTISRQNEPIAKGLKDLINAVGESRANGNGKTPPRTPPPTPKKTQAKKRSPIDDVSRNRSTSHSPTSSPLYVLRKKSSNTTDGSSKIEKTNFCNASDILLPSLAECARTVFAAILLHEGIVHDAMTCATYLKFHTDLTKTDILKLSNLTDPDHETEYPATLRYTVGLWSKVSGHIYNVVKNHPEKVIIPCIPQSKAETSTNEKETVCELCLQVVERPPSSHMRQEHPGCGKPCGGFGFNSSGVYCNGWSGSCGEGGSGGSTWYLMCYQCFAKYLRDRTEKMDGEEKRVAVKPIPCILEQKTDLSFQEVIRRNANFLLQLSPSFSAATDVMDMTEAFITSNFSYVDASATKWQDKGQKLVKGLSRSQFGPTSGSLNEMEPQGFRSLRSPAQEKAIDSSNDPSILHRSISEATSNQEAINKSGRKRAQSTGVAYSSKDKIMIHQPSPALVKLFMNCQDNIDHDPVVIFVKSKQNVDLLEMACKQAIRKAACKVFALQAFDWLLKIATQSSCIHDVLWSFIAALSPIGENGSKLTPPPPGSFAGKNPVRDIEIAGLASGCVSRLLQRFLQDVADLITHLSPSSSIQMMAIRCFSIDFYQQDHAFLHKCRIFNRIDEILSKSESLGDLQNWRHHDAHHNSYVSNFIELKIESITVSSRPAMLSSLTDNSTETFWESGEEDKNKAVKTIIVFSESKINRALIYVDNVKDNCNRLAQATFYGNFSQSNIEKMLSTEVDNKFSGWIAANILPPCTSVKIDLKSVDATVRIRQVKILTEQVMTDITSSSMISLQQNLCENETLKIFRQLTSQVLGQLFKEKHSGDDSIDLRDHMLGILFSRPKLSQMQQEICAHIMRSIRKETEKLNCDTYCNELISMLLALSSSMVGRAYLSQQHNLIHDLLLLFHGFSGRVQKQILKLLKRVFYLLTPKAFAEVIKIRELPPDDFTSLLASENLLSQAPKLLDCLLSIVAKSLKVQYRVKGQGQRMAAKFVSFQECVEISDHEWWLKGHSDPSLSKETIIFIENLAKGAITEEWARITNACLAQSTLALMTATETDRNHEDYMKSSTFWLALAALSILQQEHAAKLTSSANRKTACDNHDDGETRAILECNTCGYLCADCDRFLHMSRKSRSHLRNVFKEEKESIRVDLHEGCRRIKLFWLMATADSSTGNVILEFRQHNLSTSGVCRFCSSPAAMSSAVGNVCDDQDCKRHAETACTKQLICGHMCQGVAEELDCPPCLSGCGGSKLKQDGDDMCMICFSEPLSAAPVLHLECGHVFHFHCCEEVLRKRWIGPRVTFGFILCPICKRRINHPKLLPLTKPIIELYQDVERKALMRLDYEGFDKKEMNDTKDVAIFAMNRYAYYVCSKCEKAYFGGEARCDEALHLNDDFNPEELVCGACSDVAMAQMCPRHGSDYLEYKCRYCCSVAVFFCFGTTHFCNMCHEDFQRLTGISKELLAKCPAGPKSIQLDGTDCPLKVEHPPTGQEYALGCGICRNAHTF</sequence>
<evidence type="ECO:0000259" key="17">
    <source>
        <dbReference type="PROSITE" id="PS51284"/>
    </source>
</evidence>
<dbReference type="InterPro" id="IPR013083">
    <property type="entry name" value="Znf_RING/FYVE/PHD"/>
</dbReference>
<dbReference type="SMART" id="SM00184">
    <property type="entry name" value="RING"/>
    <property type="match status" value="1"/>
</dbReference>
<evidence type="ECO:0000256" key="5">
    <source>
        <dbReference type="ARBA" id="ARBA00012249"/>
    </source>
</evidence>
<dbReference type="InterPro" id="IPR008979">
    <property type="entry name" value="Galactose-bd-like_sf"/>
</dbReference>
<comment type="catalytic activity">
    <reaction evidence="1">
        <text>[E2 ubiquitin-conjugating enzyme]-S-ubiquitinyl-L-cysteine + [acceptor protein]-L-threonine = [E2 ubiquitin-conjugating enzyme]-L-cysteine + [acceptor protein]-3-O-ubiquitinyl-L-threonine.</text>
        <dbReference type="EC" id="2.3.2.33"/>
    </reaction>
</comment>
<evidence type="ECO:0000256" key="13">
    <source>
        <dbReference type="PROSITE-ProRule" id="PRU00175"/>
    </source>
</evidence>
<evidence type="ECO:0000256" key="6">
    <source>
        <dbReference type="ARBA" id="ARBA00022679"/>
    </source>
</evidence>
<dbReference type="InterPro" id="IPR004939">
    <property type="entry name" value="APC_su10/DOC_dom"/>
</dbReference>
<evidence type="ECO:0000256" key="8">
    <source>
        <dbReference type="ARBA" id="ARBA00022737"/>
    </source>
</evidence>
<comment type="pathway">
    <text evidence="3">Protein modification; protein ubiquitination.</text>
</comment>
<keyword evidence="11" id="KW-0862">Zinc</keyword>
<dbReference type="EMBL" id="CAJFCJ010000013">
    <property type="protein sequence ID" value="CAD5120813.1"/>
    <property type="molecule type" value="Genomic_DNA"/>
</dbReference>
<feature type="domain" description="RING-type" evidence="16">
    <location>
        <begin position="3801"/>
        <end position="3852"/>
    </location>
</feature>
<feature type="compositionally biased region" description="Polar residues" evidence="15">
    <location>
        <begin position="40"/>
        <end position="61"/>
    </location>
</feature>
<dbReference type="InterPro" id="IPR012983">
    <property type="entry name" value="PHR"/>
</dbReference>
<dbReference type="GO" id="GO:0005886">
    <property type="term" value="C:plasma membrane"/>
    <property type="evidence" value="ECO:0007669"/>
    <property type="project" value="TreeGrafter"/>
</dbReference>
<keyword evidence="12" id="KW-0966">Cell projection</keyword>
<dbReference type="SUPFAM" id="SSF57850">
    <property type="entry name" value="RING/U-box"/>
    <property type="match status" value="1"/>
</dbReference>
<dbReference type="InterPro" id="IPR000408">
    <property type="entry name" value="Reg_chr_condens"/>
</dbReference>
<feature type="domain" description="DOC" evidence="17">
    <location>
        <begin position="3170"/>
        <end position="3346"/>
    </location>
</feature>
<feature type="compositionally biased region" description="Basic and acidic residues" evidence="15">
    <location>
        <begin position="792"/>
        <end position="801"/>
    </location>
</feature>
<evidence type="ECO:0000256" key="11">
    <source>
        <dbReference type="ARBA" id="ARBA00022833"/>
    </source>
</evidence>
<evidence type="ECO:0000256" key="12">
    <source>
        <dbReference type="ARBA" id="ARBA00023273"/>
    </source>
</evidence>
<keyword evidence="7" id="KW-0479">Metal-binding</keyword>
<dbReference type="EC" id="2.3.2.33" evidence="5"/>
<dbReference type="GO" id="GO:0005634">
    <property type="term" value="C:nucleus"/>
    <property type="evidence" value="ECO:0007669"/>
    <property type="project" value="TreeGrafter"/>
</dbReference>
<reference evidence="18 19" key="1">
    <citation type="submission" date="2020-08" db="EMBL/GenBank/DDBJ databases">
        <authorList>
            <person name="Hejnol A."/>
        </authorList>
    </citation>
    <scope>NUCLEOTIDE SEQUENCE [LARGE SCALE GENOMIC DNA]</scope>
</reference>
<evidence type="ECO:0000256" key="3">
    <source>
        <dbReference type="ARBA" id="ARBA00004906"/>
    </source>
</evidence>
<dbReference type="OrthoDB" id="6050183at2759"/>
<dbReference type="GO" id="GO:0030424">
    <property type="term" value="C:axon"/>
    <property type="evidence" value="ECO:0007669"/>
    <property type="project" value="UniProtKB-SubCell"/>
</dbReference>
<dbReference type="PANTHER" id="PTHR45943">
    <property type="entry name" value="E3 UBIQUITIN-PROTEIN LIGASE MYCBP2"/>
    <property type="match status" value="1"/>
</dbReference>
<feature type="region of interest" description="Disordered" evidence="15">
    <location>
        <begin position="2574"/>
        <end position="2638"/>
    </location>
</feature>
<dbReference type="GO" id="GO:0061630">
    <property type="term" value="F:ubiquitin protein ligase activity"/>
    <property type="evidence" value="ECO:0007669"/>
    <property type="project" value="UniProtKB-EC"/>
</dbReference>
<feature type="region of interest" description="Disordered" evidence="15">
    <location>
        <begin position="780"/>
        <end position="801"/>
    </location>
</feature>
<protein>
    <recommendedName>
        <fullName evidence="5">RCR-type E3 ubiquitin transferase</fullName>
        <ecNumber evidence="5">2.3.2.33</ecNumber>
    </recommendedName>
</protein>
<feature type="repeat" description="RCC1" evidence="14">
    <location>
        <begin position="860"/>
        <end position="909"/>
    </location>
</feature>
<comment type="caution">
    <text evidence="18">The sequence shown here is derived from an EMBL/GenBank/DDBJ whole genome shotgun (WGS) entry which is preliminary data.</text>
</comment>
<dbReference type="GO" id="GO:0008582">
    <property type="term" value="P:regulation of synaptic assembly at neuromuscular junction"/>
    <property type="evidence" value="ECO:0007669"/>
    <property type="project" value="TreeGrafter"/>
</dbReference>
<gene>
    <name evidence="18" type="ORF">DGYR_LOCUS8845</name>
</gene>
<evidence type="ECO:0000256" key="10">
    <source>
        <dbReference type="ARBA" id="ARBA00022786"/>
    </source>
</evidence>
<dbReference type="Gene3D" id="2.60.120.820">
    <property type="entry name" value="PHR domain"/>
    <property type="match status" value="2"/>
</dbReference>
<comment type="similarity">
    <text evidence="4">Belongs to the RING-Cys relay (RCR) family.</text>
</comment>
<dbReference type="SUPFAM" id="SSF49785">
    <property type="entry name" value="Galactose-binding domain-like"/>
    <property type="match status" value="1"/>
</dbReference>
<dbReference type="InterPro" id="IPR009091">
    <property type="entry name" value="RCC1/BLIP-II"/>
</dbReference>
<accession>A0A7I8W210</accession>
<dbReference type="FunFam" id="3.30.40.10:FF:000078">
    <property type="entry name" value="E3 ubiquitin-protein ligase MYCBP2 isoform X1"/>
    <property type="match status" value="1"/>
</dbReference>